<evidence type="ECO:0000259" key="13">
    <source>
        <dbReference type="SMART" id="SM00852"/>
    </source>
</evidence>
<dbReference type="EC" id="2.10.1.1" evidence="11"/>
<dbReference type="NCBIfam" id="NF045515">
    <property type="entry name" value="Glp_gephyrin"/>
    <property type="match status" value="1"/>
</dbReference>
<comment type="cofactor">
    <cofactor evidence="1 11">
        <name>Mg(2+)</name>
        <dbReference type="ChEBI" id="CHEBI:18420"/>
    </cofactor>
</comment>
<reference evidence="14" key="1">
    <citation type="submission" date="2020-02" db="EMBL/GenBank/DDBJ databases">
        <authorList>
            <person name="Meier V. D."/>
        </authorList>
    </citation>
    <scope>NUCLEOTIDE SEQUENCE</scope>
    <source>
        <strain evidence="14">AVDCRST_MAG48</strain>
    </source>
</reference>
<evidence type="ECO:0000256" key="10">
    <source>
        <dbReference type="ARBA" id="ARBA00047317"/>
    </source>
</evidence>
<evidence type="ECO:0000313" key="14">
    <source>
        <dbReference type="EMBL" id="CAA9307652.1"/>
    </source>
</evidence>
<dbReference type="Pfam" id="PF03453">
    <property type="entry name" value="MoeA_N"/>
    <property type="match status" value="1"/>
</dbReference>
<dbReference type="PANTHER" id="PTHR10192:SF5">
    <property type="entry name" value="GEPHYRIN"/>
    <property type="match status" value="1"/>
</dbReference>
<dbReference type="Gene3D" id="2.40.340.10">
    <property type="entry name" value="MoeA, C-terminal, domain IV"/>
    <property type="match status" value="1"/>
</dbReference>
<feature type="compositionally biased region" description="Basic and acidic residues" evidence="12">
    <location>
        <begin position="7"/>
        <end position="20"/>
    </location>
</feature>
<comment type="catalytic activity">
    <reaction evidence="10">
        <text>adenylyl-molybdopterin + molybdate = Mo-molybdopterin + AMP + H(+)</text>
        <dbReference type="Rhea" id="RHEA:35047"/>
        <dbReference type="ChEBI" id="CHEBI:15378"/>
        <dbReference type="ChEBI" id="CHEBI:36264"/>
        <dbReference type="ChEBI" id="CHEBI:62727"/>
        <dbReference type="ChEBI" id="CHEBI:71302"/>
        <dbReference type="ChEBI" id="CHEBI:456215"/>
        <dbReference type="EC" id="2.10.1.1"/>
    </reaction>
</comment>
<evidence type="ECO:0000256" key="9">
    <source>
        <dbReference type="ARBA" id="ARBA00023150"/>
    </source>
</evidence>
<dbReference type="Pfam" id="PF00994">
    <property type="entry name" value="MoCF_biosynth"/>
    <property type="match status" value="1"/>
</dbReference>
<keyword evidence="6 11" id="KW-0808">Transferase</keyword>
<evidence type="ECO:0000256" key="2">
    <source>
        <dbReference type="ARBA" id="ARBA00002901"/>
    </source>
</evidence>
<proteinExistence type="inferred from homology"/>
<dbReference type="Gene3D" id="2.170.190.11">
    <property type="entry name" value="Molybdopterin biosynthesis moea protein, domain 3"/>
    <property type="match status" value="1"/>
</dbReference>
<sequence length="440" mass="46471">MPLFGRKKTDDPAPRDRTREPLPPPPEPGPSGLRSMEDHRDYLLGCLEPLPAFSQHVLDALGLSLCEDVHSAISMPRFDNSAMDGYAVRAADVAGATEDAPVSLPVVGEVAAGQDALHRLSPGTAIKIMTGAPLPDHADAVVPYEATDRGTSDVRVFAPSGVGQHVRYVGEDVLAGAHLFSAGQQIGPRDVGLLAGIGRDTVLVRPRPRVAIVSTGTELVEPGQELGNAHQIYDSNSYLLAAAAREAGAHVFRVGLVSDDPEQVKQLITDQLVRADLVVSTGGVSQGDYDVVKAVMPELGATDFTQVAMQPGKPQGFGLVGDDRTPMIMLPGNPVSAFVSFEAFVRPAIRRLMGLTPYTRPVRRARVTHPISSAPGRQQLARGIATVAEDGSLLVELAGGHGSHLMADLARANVLVLLPADVTAVEAGQDVDVWLLDEVV</sequence>
<evidence type="ECO:0000256" key="5">
    <source>
        <dbReference type="ARBA" id="ARBA00022505"/>
    </source>
</evidence>
<dbReference type="InterPro" id="IPR005111">
    <property type="entry name" value="MoeA_C_domain_IV"/>
</dbReference>
<protein>
    <recommendedName>
        <fullName evidence="11">Molybdopterin molybdenumtransferase</fullName>
        <ecNumber evidence="11">2.10.1.1</ecNumber>
    </recommendedName>
</protein>
<dbReference type="GO" id="GO:0061599">
    <property type="term" value="F:molybdopterin molybdotransferase activity"/>
    <property type="evidence" value="ECO:0007669"/>
    <property type="project" value="UniProtKB-UniRule"/>
</dbReference>
<dbReference type="InterPro" id="IPR001453">
    <property type="entry name" value="MoaB/Mog_dom"/>
</dbReference>
<dbReference type="SUPFAM" id="SSF63882">
    <property type="entry name" value="MoeA N-terminal region -like"/>
    <property type="match status" value="1"/>
</dbReference>
<dbReference type="SMART" id="SM00852">
    <property type="entry name" value="MoCF_biosynth"/>
    <property type="match status" value="1"/>
</dbReference>
<dbReference type="CDD" id="cd00887">
    <property type="entry name" value="MoeA"/>
    <property type="match status" value="1"/>
</dbReference>
<organism evidence="14">
    <name type="scientific">uncultured Friedmanniella sp</name>
    <dbReference type="NCBI Taxonomy" id="335381"/>
    <lineage>
        <taxon>Bacteria</taxon>
        <taxon>Bacillati</taxon>
        <taxon>Actinomycetota</taxon>
        <taxon>Actinomycetes</taxon>
        <taxon>Propionibacteriales</taxon>
        <taxon>Nocardioidaceae</taxon>
        <taxon>Friedmanniella</taxon>
        <taxon>environmental samples</taxon>
    </lineage>
</organism>
<dbReference type="GO" id="GO:0005829">
    <property type="term" value="C:cytosol"/>
    <property type="evidence" value="ECO:0007669"/>
    <property type="project" value="TreeGrafter"/>
</dbReference>
<dbReference type="UniPathway" id="UPA00344"/>
<dbReference type="GO" id="GO:0006777">
    <property type="term" value="P:Mo-molybdopterin cofactor biosynthetic process"/>
    <property type="evidence" value="ECO:0007669"/>
    <property type="project" value="UniProtKB-UniRule"/>
</dbReference>
<keyword evidence="7 11" id="KW-0479">Metal-binding</keyword>
<dbReference type="NCBIfam" id="TIGR00177">
    <property type="entry name" value="molyb_syn"/>
    <property type="match status" value="1"/>
</dbReference>
<dbReference type="InterPro" id="IPR005110">
    <property type="entry name" value="MoeA_linker/N"/>
</dbReference>
<dbReference type="InterPro" id="IPR038987">
    <property type="entry name" value="MoeA-like"/>
</dbReference>
<keyword evidence="9 11" id="KW-0501">Molybdenum cofactor biosynthesis</keyword>
<dbReference type="Gene3D" id="3.40.980.10">
    <property type="entry name" value="MoaB/Mog-like domain"/>
    <property type="match status" value="1"/>
</dbReference>
<dbReference type="PANTHER" id="PTHR10192">
    <property type="entry name" value="MOLYBDOPTERIN BIOSYNTHESIS PROTEIN"/>
    <property type="match status" value="1"/>
</dbReference>
<evidence type="ECO:0000256" key="3">
    <source>
        <dbReference type="ARBA" id="ARBA00005046"/>
    </source>
</evidence>
<evidence type="ECO:0000256" key="12">
    <source>
        <dbReference type="SAM" id="MobiDB-lite"/>
    </source>
</evidence>
<dbReference type="Pfam" id="PF03454">
    <property type="entry name" value="MoeA_C"/>
    <property type="match status" value="1"/>
</dbReference>
<feature type="domain" description="MoaB/Mog" evidence="13">
    <location>
        <begin position="211"/>
        <end position="351"/>
    </location>
</feature>
<dbReference type="Gene3D" id="3.90.105.10">
    <property type="entry name" value="Molybdopterin biosynthesis moea protein, domain 2"/>
    <property type="match status" value="1"/>
</dbReference>
<dbReference type="EMBL" id="CADCTS010000264">
    <property type="protein sequence ID" value="CAA9307652.1"/>
    <property type="molecule type" value="Genomic_DNA"/>
</dbReference>
<comment type="pathway">
    <text evidence="3 11">Cofactor biosynthesis; molybdopterin biosynthesis.</text>
</comment>
<comment type="function">
    <text evidence="2 11">Catalyzes the insertion of molybdate into adenylated molybdopterin with the concomitant release of AMP.</text>
</comment>
<dbReference type="FunFam" id="3.40.980.10:FF:000004">
    <property type="entry name" value="Molybdopterin molybdenumtransferase"/>
    <property type="match status" value="1"/>
</dbReference>
<dbReference type="SUPFAM" id="SSF63867">
    <property type="entry name" value="MoeA C-terminal domain-like"/>
    <property type="match status" value="1"/>
</dbReference>
<feature type="region of interest" description="Disordered" evidence="12">
    <location>
        <begin position="1"/>
        <end position="36"/>
    </location>
</feature>
<dbReference type="FunFam" id="2.170.190.11:FF:000001">
    <property type="entry name" value="Molybdopterin molybdenumtransferase"/>
    <property type="match status" value="1"/>
</dbReference>
<dbReference type="AlphaFoldDB" id="A0A6J4KJW5"/>
<keyword evidence="5 11" id="KW-0500">Molybdenum</keyword>
<gene>
    <name evidence="14" type="ORF">AVDCRST_MAG48-1817</name>
</gene>
<evidence type="ECO:0000256" key="4">
    <source>
        <dbReference type="ARBA" id="ARBA00010763"/>
    </source>
</evidence>
<dbReference type="InterPro" id="IPR036135">
    <property type="entry name" value="MoeA_linker/N_sf"/>
</dbReference>
<comment type="similarity">
    <text evidence="4 11">Belongs to the MoeA family.</text>
</comment>
<dbReference type="InterPro" id="IPR036688">
    <property type="entry name" value="MoeA_C_domain_IV_sf"/>
</dbReference>
<dbReference type="GO" id="GO:0046872">
    <property type="term" value="F:metal ion binding"/>
    <property type="evidence" value="ECO:0007669"/>
    <property type="project" value="UniProtKB-UniRule"/>
</dbReference>
<evidence type="ECO:0000256" key="6">
    <source>
        <dbReference type="ARBA" id="ARBA00022679"/>
    </source>
</evidence>
<evidence type="ECO:0000256" key="8">
    <source>
        <dbReference type="ARBA" id="ARBA00022842"/>
    </source>
</evidence>
<evidence type="ECO:0000256" key="11">
    <source>
        <dbReference type="RuleBase" id="RU365090"/>
    </source>
</evidence>
<evidence type="ECO:0000256" key="7">
    <source>
        <dbReference type="ARBA" id="ARBA00022723"/>
    </source>
</evidence>
<dbReference type="SUPFAM" id="SSF53218">
    <property type="entry name" value="Molybdenum cofactor biosynthesis proteins"/>
    <property type="match status" value="1"/>
</dbReference>
<accession>A0A6J4KJW5</accession>
<name>A0A6J4KJW5_9ACTN</name>
<evidence type="ECO:0000256" key="1">
    <source>
        <dbReference type="ARBA" id="ARBA00001946"/>
    </source>
</evidence>
<keyword evidence="8 11" id="KW-0460">Magnesium</keyword>
<dbReference type="InterPro" id="IPR036425">
    <property type="entry name" value="MoaB/Mog-like_dom_sf"/>
</dbReference>